<organism evidence="1 2">
    <name type="scientific">Aurantimonas aggregata</name>
    <dbReference type="NCBI Taxonomy" id="2047720"/>
    <lineage>
        <taxon>Bacteria</taxon>
        <taxon>Pseudomonadati</taxon>
        <taxon>Pseudomonadota</taxon>
        <taxon>Alphaproteobacteria</taxon>
        <taxon>Hyphomicrobiales</taxon>
        <taxon>Aurantimonadaceae</taxon>
        <taxon>Aurantimonas</taxon>
    </lineage>
</organism>
<keyword evidence="2" id="KW-1185">Reference proteome</keyword>
<dbReference type="Pfam" id="PF20131">
    <property type="entry name" value="MC3"/>
    <property type="match status" value="1"/>
</dbReference>
<proteinExistence type="predicted"/>
<reference evidence="1 2" key="1">
    <citation type="submission" date="2020-01" db="EMBL/GenBank/DDBJ databases">
        <title>Genomes of bacteria type strains.</title>
        <authorList>
            <person name="Chen J."/>
            <person name="Zhu S."/>
            <person name="Chen J."/>
        </authorList>
    </citation>
    <scope>NUCLEOTIDE SEQUENCE [LARGE SCALE GENOMIC DNA]</scope>
    <source>
        <strain evidence="1 2">KCTC 52919</strain>
    </source>
</reference>
<name>A0A6L9MEM8_9HYPH</name>
<comment type="caution">
    <text evidence="1">The sequence shown here is derived from an EMBL/GenBank/DDBJ whole genome shotgun (WGS) entry which is preliminary data.</text>
</comment>
<dbReference type="RefSeq" id="WP_163043000.1">
    <property type="nucleotide sequence ID" value="NZ_JAAAMJ010000002.1"/>
</dbReference>
<dbReference type="AlphaFoldDB" id="A0A6L9MEM8"/>
<evidence type="ECO:0000313" key="1">
    <source>
        <dbReference type="EMBL" id="NDV86275.1"/>
    </source>
</evidence>
<evidence type="ECO:0000313" key="2">
    <source>
        <dbReference type="Proteomes" id="UP000476332"/>
    </source>
</evidence>
<sequence>MTEAGQSRPPLSDLALVQNPGLGAFALWRFGQGFQADDERPAPLALAFLVLPIVLHRATLNIVTSTNRPSGLALFAAKLGKEREQLLAVHERALLLRELTLQSIAVGVSGRLLSLDYSNANLRANTPEPKPKKLVLPERVRHFGPAAEKLGFWFSKLGTPQVANLLRVEF</sequence>
<accession>A0A6L9MEM8</accession>
<dbReference type="EMBL" id="JAAAMJ010000002">
    <property type="protein sequence ID" value="NDV86275.1"/>
    <property type="molecule type" value="Genomic_DNA"/>
</dbReference>
<gene>
    <name evidence="1" type="ORF">GTW51_06120</name>
</gene>
<dbReference type="Proteomes" id="UP000476332">
    <property type="component" value="Unassembled WGS sequence"/>
</dbReference>
<protein>
    <submittedName>
        <fullName evidence="1">Uncharacterized protein</fullName>
    </submittedName>
</protein>
<dbReference type="InterPro" id="IPR045390">
    <property type="entry name" value="ABC-3C_MC3"/>
</dbReference>